<reference evidence="1 2" key="2">
    <citation type="submission" date="2018-11" db="EMBL/GenBank/DDBJ databases">
        <authorList>
            <consortium name="Pathogen Informatics"/>
        </authorList>
    </citation>
    <scope>NUCLEOTIDE SEQUENCE [LARGE SCALE GENOMIC DNA]</scope>
</reference>
<proteinExistence type="predicted"/>
<reference evidence="3" key="1">
    <citation type="submission" date="2016-06" db="UniProtKB">
        <authorList>
            <consortium name="WormBaseParasite"/>
        </authorList>
    </citation>
    <scope>IDENTIFICATION</scope>
</reference>
<evidence type="ECO:0000313" key="2">
    <source>
        <dbReference type="Proteomes" id="UP000267606"/>
    </source>
</evidence>
<gene>
    <name evidence="1" type="ORF">OFLC_LOCUS11081</name>
</gene>
<dbReference type="WBParaSite" id="OFLC_0001108101-mRNA-1">
    <property type="protein sequence ID" value="OFLC_0001108101-mRNA-1"/>
    <property type="gene ID" value="OFLC_0001108101"/>
</dbReference>
<protein>
    <submittedName>
        <fullName evidence="3">Phage protein</fullName>
    </submittedName>
</protein>
<dbReference type="AlphaFoldDB" id="A0A183HUB9"/>
<evidence type="ECO:0000313" key="1">
    <source>
        <dbReference type="EMBL" id="VDO73669.1"/>
    </source>
</evidence>
<dbReference type="Proteomes" id="UP000267606">
    <property type="component" value="Unassembled WGS sequence"/>
</dbReference>
<accession>A0A183HUB9</accession>
<keyword evidence="2" id="KW-1185">Reference proteome</keyword>
<dbReference type="EMBL" id="UZAJ01015544">
    <property type="protein sequence ID" value="VDO73669.1"/>
    <property type="molecule type" value="Genomic_DNA"/>
</dbReference>
<evidence type="ECO:0000313" key="3">
    <source>
        <dbReference type="WBParaSite" id="OFLC_0001108101-mRNA-1"/>
    </source>
</evidence>
<sequence>MNNMLLLVKYTRTDPDENDSDAEDMVTEIKNIHEMQRNFVM</sequence>
<organism evidence="3">
    <name type="scientific">Onchocerca flexuosa</name>
    <dbReference type="NCBI Taxonomy" id="387005"/>
    <lineage>
        <taxon>Eukaryota</taxon>
        <taxon>Metazoa</taxon>
        <taxon>Ecdysozoa</taxon>
        <taxon>Nematoda</taxon>
        <taxon>Chromadorea</taxon>
        <taxon>Rhabditida</taxon>
        <taxon>Spirurina</taxon>
        <taxon>Spiruromorpha</taxon>
        <taxon>Filarioidea</taxon>
        <taxon>Onchocercidae</taxon>
        <taxon>Onchocerca</taxon>
    </lineage>
</organism>
<name>A0A183HUB9_9BILA</name>